<keyword evidence="6" id="KW-0282">Flagellum</keyword>
<evidence type="ECO:0000256" key="1">
    <source>
        <dbReference type="ARBA" id="ARBA00004117"/>
    </source>
</evidence>
<dbReference type="InterPro" id="IPR001624">
    <property type="entry name" value="FliE"/>
</dbReference>
<evidence type="ECO:0000256" key="4">
    <source>
        <dbReference type="HAMAP-Rule" id="MF_00724"/>
    </source>
</evidence>
<dbReference type="GO" id="GO:0005198">
    <property type="term" value="F:structural molecule activity"/>
    <property type="evidence" value="ECO:0007669"/>
    <property type="project" value="UniProtKB-UniRule"/>
</dbReference>
<dbReference type="Proteomes" id="UP000199006">
    <property type="component" value="Unassembled WGS sequence"/>
</dbReference>
<keyword evidence="7" id="KW-1185">Reference proteome</keyword>
<comment type="subcellular location">
    <subcellularLocation>
        <location evidence="1 4">Bacterial flagellum basal body</location>
    </subcellularLocation>
</comment>
<reference evidence="6 7" key="1">
    <citation type="submission" date="2016-10" db="EMBL/GenBank/DDBJ databases">
        <authorList>
            <person name="de Groot N.N."/>
        </authorList>
    </citation>
    <scope>NUCLEOTIDE SEQUENCE [LARGE SCALE GENOMIC DNA]</scope>
    <source>
        <strain evidence="6 7">ATCC 51327</strain>
    </source>
</reference>
<gene>
    <name evidence="4" type="primary">fliE</name>
    <name evidence="6" type="ORF">SAMN02983006_02006</name>
</gene>
<dbReference type="HAMAP" id="MF_00724">
    <property type="entry name" value="FliE"/>
    <property type="match status" value="1"/>
</dbReference>
<keyword evidence="6" id="KW-0966">Cell projection</keyword>
<dbReference type="PANTHER" id="PTHR34653">
    <property type="match status" value="1"/>
</dbReference>
<organism evidence="6 7">
    <name type="scientific">Halanaerobium salsuginis</name>
    <dbReference type="NCBI Taxonomy" id="29563"/>
    <lineage>
        <taxon>Bacteria</taxon>
        <taxon>Bacillati</taxon>
        <taxon>Bacillota</taxon>
        <taxon>Clostridia</taxon>
        <taxon>Halanaerobiales</taxon>
        <taxon>Halanaerobiaceae</taxon>
        <taxon>Halanaerobium</taxon>
    </lineage>
</organism>
<evidence type="ECO:0000256" key="3">
    <source>
        <dbReference type="ARBA" id="ARBA00023143"/>
    </source>
</evidence>
<dbReference type="Pfam" id="PF02049">
    <property type="entry name" value="FliE"/>
    <property type="match status" value="1"/>
</dbReference>
<evidence type="ECO:0000313" key="7">
    <source>
        <dbReference type="Proteomes" id="UP000199006"/>
    </source>
</evidence>
<dbReference type="GO" id="GO:0071973">
    <property type="term" value="P:bacterial-type flagellum-dependent cell motility"/>
    <property type="evidence" value="ECO:0007669"/>
    <property type="project" value="InterPro"/>
</dbReference>
<evidence type="ECO:0000256" key="2">
    <source>
        <dbReference type="ARBA" id="ARBA00009272"/>
    </source>
</evidence>
<dbReference type="STRING" id="29563.SAMN02983006_02006"/>
<dbReference type="PRINTS" id="PR01006">
    <property type="entry name" value="FLGHOOKFLIE"/>
</dbReference>
<dbReference type="RefSeq" id="WP_089862076.1">
    <property type="nucleotide sequence ID" value="NZ_FOTI01000031.1"/>
</dbReference>
<dbReference type="AlphaFoldDB" id="A0A1I4KH28"/>
<sequence length="101" mass="11286">MEIDPIQLQTQFAKFDLEDQTQSNSQPVEKPFADFLKEKLGEVNNLQKNSEAMTASFAAGETDNIHDVMIAAEKAKIAVNLTTAVQNKVIDAYNEIMRLQV</sequence>
<dbReference type="GO" id="GO:0003774">
    <property type="term" value="F:cytoskeletal motor activity"/>
    <property type="evidence" value="ECO:0007669"/>
    <property type="project" value="InterPro"/>
</dbReference>
<evidence type="ECO:0000256" key="5">
    <source>
        <dbReference type="NCBIfam" id="TIGR00205"/>
    </source>
</evidence>
<evidence type="ECO:0000313" key="6">
    <source>
        <dbReference type="EMBL" id="SFL78075.1"/>
    </source>
</evidence>
<keyword evidence="6" id="KW-0969">Cilium</keyword>
<dbReference type="EMBL" id="FOTI01000031">
    <property type="protein sequence ID" value="SFL78075.1"/>
    <property type="molecule type" value="Genomic_DNA"/>
</dbReference>
<dbReference type="PANTHER" id="PTHR34653:SF1">
    <property type="entry name" value="FLAGELLAR HOOK-BASAL BODY COMPLEX PROTEIN FLIE"/>
    <property type="match status" value="1"/>
</dbReference>
<keyword evidence="3 4" id="KW-0975">Bacterial flagellum</keyword>
<proteinExistence type="inferred from homology"/>
<name>A0A1I4KH28_9FIRM</name>
<dbReference type="NCBIfam" id="TIGR00205">
    <property type="entry name" value="fliE"/>
    <property type="match status" value="1"/>
</dbReference>
<accession>A0A1I4KH28</accession>
<dbReference type="OrthoDB" id="9812413at2"/>
<comment type="similarity">
    <text evidence="2 4">Belongs to the FliE family.</text>
</comment>
<protein>
    <recommendedName>
        <fullName evidence="4 5">Flagellar hook-basal body complex protein FliE</fullName>
    </recommendedName>
</protein>
<dbReference type="GO" id="GO:0009425">
    <property type="term" value="C:bacterial-type flagellum basal body"/>
    <property type="evidence" value="ECO:0007669"/>
    <property type="project" value="UniProtKB-SubCell"/>
</dbReference>